<feature type="region of interest" description="Disordered" evidence="1">
    <location>
        <begin position="26"/>
        <end position="52"/>
    </location>
</feature>
<evidence type="ECO:0000313" key="2">
    <source>
        <dbReference type="EMBL" id="QSG07534.1"/>
    </source>
</evidence>
<dbReference type="KEGG" id="hds:HSR122_0112"/>
<dbReference type="AlphaFoldDB" id="A0A897N4H8"/>
<sequence>MWPDVGDSDLATFASHPNALLYLRASDRPGPAEAGPEMLRPNARSVPGSDDR</sequence>
<proteinExistence type="predicted"/>
<dbReference type="EMBL" id="CP064788">
    <property type="protein sequence ID" value="QSG07534.1"/>
    <property type="molecule type" value="Genomic_DNA"/>
</dbReference>
<evidence type="ECO:0000313" key="3">
    <source>
        <dbReference type="Proteomes" id="UP000662973"/>
    </source>
</evidence>
<gene>
    <name evidence="2" type="ORF">HSR122_0112</name>
</gene>
<protein>
    <submittedName>
        <fullName evidence="2">Uncharacterized protein</fullName>
    </submittedName>
</protein>
<accession>A0A897N4H8</accession>
<reference evidence="2 3" key="1">
    <citation type="submission" date="2020-11" db="EMBL/GenBank/DDBJ databases">
        <title>Carbohydrate-dependent, anaerobic sulfur respiration: A novel catabolism in halophilic archaea.</title>
        <authorList>
            <person name="Sorokin D.Y."/>
            <person name="Messina E."/>
            <person name="Smedile F."/>
            <person name="La Cono V."/>
            <person name="Hallsworth J.E."/>
            <person name="Yakimov M.M."/>
        </authorList>
    </citation>
    <scope>NUCLEOTIDE SEQUENCE [LARGE SCALE GENOMIC DNA]</scope>
    <source>
        <strain evidence="2 3">HSR12-2</strain>
    </source>
</reference>
<evidence type="ECO:0000256" key="1">
    <source>
        <dbReference type="SAM" id="MobiDB-lite"/>
    </source>
</evidence>
<organism evidence="2 3">
    <name type="scientific">Halapricum desulfuricans</name>
    <dbReference type="NCBI Taxonomy" id="2841257"/>
    <lineage>
        <taxon>Archaea</taxon>
        <taxon>Methanobacteriati</taxon>
        <taxon>Methanobacteriota</taxon>
        <taxon>Stenosarchaea group</taxon>
        <taxon>Halobacteria</taxon>
        <taxon>Halobacteriales</taxon>
        <taxon>Haloarculaceae</taxon>
        <taxon>Halapricum</taxon>
    </lineage>
</organism>
<dbReference type="Proteomes" id="UP000662973">
    <property type="component" value="Chromosome"/>
</dbReference>
<keyword evidence="3" id="KW-1185">Reference proteome</keyword>
<name>A0A897N4H8_9EURY</name>